<dbReference type="EMBL" id="CP040428">
    <property type="protein sequence ID" value="QCT20999.1"/>
    <property type="molecule type" value="Genomic_DNA"/>
</dbReference>
<name>A0A4P8YJV6_9ENTR</name>
<proteinExistence type="predicted"/>
<dbReference type="RefSeq" id="WP_138097142.1">
    <property type="nucleotide sequence ID" value="NZ_CP040428.1"/>
</dbReference>
<dbReference type="Proteomes" id="UP000302163">
    <property type="component" value="Chromosome"/>
</dbReference>
<organism evidence="2 3">
    <name type="scientific">Jejubacter calystegiae</name>
    <dbReference type="NCBI Taxonomy" id="2579935"/>
    <lineage>
        <taxon>Bacteria</taxon>
        <taxon>Pseudomonadati</taxon>
        <taxon>Pseudomonadota</taxon>
        <taxon>Gammaproteobacteria</taxon>
        <taxon>Enterobacterales</taxon>
        <taxon>Enterobacteriaceae</taxon>
        <taxon>Jejubacter</taxon>
    </lineage>
</organism>
<evidence type="ECO:0000313" key="2">
    <source>
        <dbReference type="EMBL" id="QCT20999.1"/>
    </source>
</evidence>
<accession>A0A4P8YJV6</accession>
<feature type="region of interest" description="Disordered" evidence="1">
    <location>
        <begin position="167"/>
        <end position="205"/>
    </location>
</feature>
<reference evidence="2 3" key="1">
    <citation type="submission" date="2019-05" db="EMBL/GenBank/DDBJ databases">
        <title>Complete genome sequence of Izhakiella calystegiae KSNA2, an endophyte isolated from beach morning glory (Calystegia soldanella).</title>
        <authorList>
            <person name="Jiang L."/>
            <person name="Jeong J.C."/>
            <person name="Kim C.Y."/>
            <person name="Kim D.H."/>
            <person name="Kim S.W."/>
            <person name="Lee j."/>
        </authorList>
    </citation>
    <scope>NUCLEOTIDE SEQUENCE [LARGE SCALE GENOMIC DNA]</scope>
    <source>
        <strain evidence="2 3">KSNA2</strain>
    </source>
</reference>
<evidence type="ECO:0000313" key="3">
    <source>
        <dbReference type="Proteomes" id="UP000302163"/>
    </source>
</evidence>
<evidence type="ECO:0000256" key="1">
    <source>
        <dbReference type="SAM" id="MobiDB-lite"/>
    </source>
</evidence>
<gene>
    <name evidence="2" type="ORF">FEM41_15770</name>
</gene>
<dbReference type="AlphaFoldDB" id="A0A4P8YJV6"/>
<protein>
    <submittedName>
        <fullName evidence="2">Uncharacterized protein</fullName>
    </submittedName>
</protein>
<feature type="region of interest" description="Disordered" evidence="1">
    <location>
        <begin position="115"/>
        <end position="140"/>
    </location>
</feature>
<feature type="compositionally biased region" description="Polar residues" evidence="1">
    <location>
        <begin position="119"/>
        <end position="132"/>
    </location>
</feature>
<dbReference type="KEGG" id="izh:FEM41_15770"/>
<sequence length="328" mass="35431">MQYYGFEDSTHQESRPFTAAWGGHEWLSRDGEFIDEEERASRMAGANSHSRAIYTGTDVSHELVYLVNEEPLIWGYEALSDTSDATMPATASDEWPDAPASIITGISLSTPSVAEPINHWQNDDTTQSSDGNTGAEGKPQIIVQDPGQDMAELTSDLMSFQVEMLNGNIPDEQQEPTAAGDDKTEYEGMTRSNSDPEPGEDALHDESRTFHGQSIDDAVTTQQDDGHSPNTPFAVSGLNDIASPLIDELLLSAEPGLFATGVQQEIVPESGLRFTLAELVGAQGESSWNTFSDTAISGVEMSVYDLAPVALDHELFCAAGEYHHSSPG</sequence>
<keyword evidence="3" id="KW-1185">Reference proteome</keyword>